<proteinExistence type="predicted"/>
<keyword evidence="2" id="KW-1185">Reference proteome</keyword>
<name>A0A0G4H5M4_VITBC</name>
<accession>A0A0G4H5M4</accession>
<dbReference type="Proteomes" id="UP000041254">
    <property type="component" value="Unassembled WGS sequence"/>
</dbReference>
<dbReference type="VEuPathDB" id="CryptoDB:Vbra_4652"/>
<gene>
    <name evidence="1" type="ORF">Vbra_4652</name>
</gene>
<dbReference type="AlphaFoldDB" id="A0A0G4H5M4"/>
<organism evidence="1 2">
    <name type="scientific">Vitrella brassicaformis (strain CCMP3155)</name>
    <dbReference type="NCBI Taxonomy" id="1169540"/>
    <lineage>
        <taxon>Eukaryota</taxon>
        <taxon>Sar</taxon>
        <taxon>Alveolata</taxon>
        <taxon>Colpodellida</taxon>
        <taxon>Vitrellaceae</taxon>
        <taxon>Vitrella</taxon>
    </lineage>
</organism>
<dbReference type="InParanoid" id="A0A0G4H5M4"/>
<evidence type="ECO:0000313" key="2">
    <source>
        <dbReference type="Proteomes" id="UP000041254"/>
    </source>
</evidence>
<dbReference type="OrthoDB" id="7920740at2759"/>
<protein>
    <submittedName>
        <fullName evidence="1">Uncharacterized protein</fullName>
    </submittedName>
</protein>
<reference evidence="1 2" key="1">
    <citation type="submission" date="2014-11" db="EMBL/GenBank/DDBJ databases">
        <authorList>
            <person name="Zhu J."/>
            <person name="Qi W."/>
            <person name="Song R."/>
        </authorList>
    </citation>
    <scope>NUCLEOTIDE SEQUENCE [LARGE SCALE GENOMIC DNA]</scope>
</reference>
<sequence>MEPDLHYLLDTEPHDSDWQKVAESLATHPPPFSGNTKDYEIWYHGFKSTFSGLDGMKKYFHESLDDVLHHGLVVDDLGEWQKYNLEKEKWVLWRGLFEATKHQDCQATVVSAGKESDGYLSLLALRSRYEASIEQRRVEADASLNSWSYDERQGFPDNLGHLERLAETANQAHGHKKYDREDTAQRMLQDLKRHIDNPFCRELVRVFISGGKFNYARMKQSSSLVIAHLGDARPPEEAKARDEDDVAARANRLNECTVSGRPGVLKLADGTLVPIKAEGVVQVTLCTASGSLKTIQLLHSLLVPQLTVNLLSIGQLTDSKCAVEFEEAGEVSCIKEKATGLLYPFLKYGAVYWIGLTHDRSMQLYSLFKNQFLVDACKD</sequence>
<dbReference type="EMBL" id="CDMY01001018">
    <property type="protein sequence ID" value="CEM38930.1"/>
    <property type="molecule type" value="Genomic_DNA"/>
</dbReference>
<evidence type="ECO:0000313" key="1">
    <source>
        <dbReference type="EMBL" id="CEM38930.1"/>
    </source>
</evidence>